<protein>
    <submittedName>
        <fullName evidence="2">Uncharacterized protein</fullName>
    </submittedName>
</protein>
<organism evidence="2 3">
    <name type="scientific">Plantactinospora mayteni</name>
    <dbReference type="NCBI Taxonomy" id="566021"/>
    <lineage>
        <taxon>Bacteria</taxon>
        <taxon>Bacillati</taxon>
        <taxon>Actinomycetota</taxon>
        <taxon>Actinomycetes</taxon>
        <taxon>Micromonosporales</taxon>
        <taxon>Micromonosporaceae</taxon>
        <taxon>Plantactinospora</taxon>
    </lineage>
</organism>
<keyword evidence="1" id="KW-0175">Coiled coil</keyword>
<evidence type="ECO:0000256" key="1">
    <source>
        <dbReference type="SAM" id="Coils"/>
    </source>
</evidence>
<proteinExistence type="predicted"/>
<comment type="caution">
    <text evidence="2">The sequence shown here is derived from an EMBL/GenBank/DDBJ whole genome shotgun (WGS) entry which is preliminary data.</text>
</comment>
<dbReference type="RefSeq" id="WP_203862697.1">
    <property type="nucleotide sequence ID" value="NZ_BAAAZQ010000038.1"/>
</dbReference>
<dbReference type="EMBL" id="BONX01000071">
    <property type="protein sequence ID" value="GIH01441.1"/>
    <property type="molecule type" value="Genomic_DNA"/>
</dbReference>
<dbReference type="Proteomes" id="UP000621500">
    <property type="component" value="Unassembled WGS sequence"/>
</dbReference>
<accession>A0ABQ4F3E2</accession>
<keyword evidence="3" id="KW-1185">Reference proteome</keyword>
<sequence>MLDRARTAEQASEQARAEVAEVLAELRELRALIERQDDSIAAVSRATAGVRRSYRFQRAWPVRSAYAVRLTSYR</sequence>
<name>A0ABQ4F3E2_9ACTN</name>
<gene>
    <name evidence="2" type="ORF">Pma05_80130</name>
</gene>
<reference evidence="2 3" key="1">
    <citation type="submission" date="2021-01" db="EMBL/GenBank/DDBJ databases">
        <title>Whole genome shotgun sequence of Plantactinospora mayteni NBRC 109088.</title>
        <authorList>
            <person name="Komaki H."/>
            <person name="Tamura T."/>
        </authorList>
    </citation>
    <scope>NUCLEOTIDE SEQUENCE [LARGE SCALE GENOMIC DNA]</scope>
    <source>
        <strain evidence="2 3">NBRC 109088</strain>
    </source>
</reference>
<evidence type="ECO:0000313" key="3">
    <source>
        <dbReference type="Proteomes" id="UP000621500"/>
    </source>
</evidence>
<feature type="coiled-coil region" evidence="1">
    <location>
        <begin position="5"/>
        <end position="39"/>
    </location>
</feature>
<evidence type="ECO:0000313" key="2">
    <source>
        <dbReference type="EMBL" id="GIH01441.1"/>
    </source>
</evidence>